<keyword evidence="5" id="KW-0067">ATP-binding</keyword>
<evidence type="ECO:0000259" key="9">
    <source>
        <dbReference type="Pfam" id="PF23559"/>
    </source>
</evidence>
<dbReference type="Gene3D" id="3.40.50.300">
    <property type="entry name" value="P-loop containing nucleotide triphosphate hydrolases"/>
    <property type="match status" value="1"/>
</dbReference>
<feature type="domain" description="Disease resistance protein At4g27190-like leucine-rich repeats" evidence="8">
    <location>
        <begin position="1032"/>
        <end position="1139"/>
    </location>
</feature>
<evidence type="ECO:0000259" key="6">
    <source>
        <dbReference type="Pfam" id="PF00931"/>
    </source>
</evidence>
<evidence type="ECO:0000256" key="5">
    <source>
        <dbReference type="ARBA" id="ARBA00022840"/>
    </source>
</evidence>
<feature type="domain" description="R13L1/DRL21-like LRR repeat region" evidence="10">
    <location>
        <begin position="698"/>
        <end position="824"/>
    </location>
</feature>
<dbReference type="GO" id="GO:0005524">
    <property type="term" value="F:ATP binding"/>
    <property type="evidence" value="ECO:0007669"/>
    <property type="project" value="UniProtKB-KW"/>
</dbReference>
<evidence type="ECO:0000256" key="2">
    <source>
        <dbReference type="ARBA" id="ARBA00022737"/>
    </source>
</evidence>
<dbReference type="Gene3D" id="3.80.10.10">
    <property type="entry name" value="Ribonuclease Inhibitor"/>
    <property type="match status" value="4"/>
</dbReference>
<dbReference type="Gene3D" id="1.20.5.4130">
    <property type="match status" value="1"/>
</dbReference>
<dbReference type="Pfam" id="PF23247">
    <property type="entry name" value="LRR_RPS2"/>
    <property type="match status" value="1"/>
</dbReference>
<keyword evidence="12" id="KW-1185">Reference proteome</keyword>
<dbReference type="InterPro" id="IPR036388">
    <property type="entry name" value="WH-like_DNA-bd_sf"/>
</dbReference>
<dbReference type="InterPro" id="IPR058922">
    <property type="entry name" value="WHD_DRP"/>
</dbReference>
<evidence type="ECO:0000259" key="8">
    <source>
        <dbReference type="Pfam" id="PF23247"/>
    </source>
</evidence>
<sequence>MAGNNIVLDAVVGDIVERIVSLAVDEIGLVIGVENEVRKLKAVLTNIQAVLHDAKRKQGEQQQQTLRVWLHDLKQVAYDAEDVLDKIAYKELKYTVHNKVVPRWLNPKRLVSLGKMAHEIKAINQELDVIDKRRKMFQLESNNDHSGSSGFGQMITYIDRETASYVKDSSVIGRESDKEEIIKMLINGNNIALPVIAIVGLGGLGKTTLAQLVYNDAVVEKHFELRVWICVSTNFRTTNLFFQILQQINRGNTVSESSSKQVLLDELKSQLQQQGTKKLLLVLDDDWNEDQKKWEEFAVPLGDFVVAGSKIIITSRDQTVASVRGSQLHLLEGLSEDSCWDLIESQAFKHGGPQKTGELVKIGKKISEKCKGVPLVAKVLGGLLHSKKTDEEWLAVQNAKFWDFNSSNINPIMEVLKLSYNNLPLALKPCFSYCAIFPKDYSISKALLIELWMAQGLLGASDTQGGIMEDKGNTYFNILYSKSFFQEAELNKYGEVIRCKMHDLLNDLAQSICKFECHNFGENMKMSVDLSKCRHVSFISPTTVGTLCKKAKKVRTIFGWESDDWQYWVRNLSSTKINTFFKFKLLRVLDLSGFRGSDFSSSSLGKLKHLRYLDLSKTSIESLPKWVTWLYQLQTLKLINCYKLKELPGDLMNLKKLRHLFIDDYKKWKKVAEAVGELHHLQTLPLFVVCEEDAGRGISVLKNLNNLRGSLKIHRLCLMKEVSLAKGARLSDKGNLRELSLHWDSDDGQSCVGDSQVLKELQPHRNLKELSIVGFGGVEFPGWVSNGLLLPHLVAMKISDCSRCEHIPSFGGLPSLERLEIRNMGNVKSIGSSKDDDGMGMDASITSSEQSSYGSLKKLRLEGMESLEEWSEKEAGISFPCLEELYIWDCPNLRRAPHLFPSLQSLELRDVGGAGVVSITSCSLTSLTSLEITGCEDLEFLPEGLLRNNKQLDVVCVEHCPKLQGFREEDGLLLTNDEMMVANSSSLLRTLTIWECVALKSIPDLRGFTSLQQLEIEWCLELETMPKGFLSSLVTLKRLEVCGCHKLKGTIELSPPSLKHLRELQVRECPNFEGFDISSSSSSSNGSTEQQQQQLVLFPCFHELNISRCDAISSIDVRSFASLRELDITKCRGLQALQGLPFLTALQTLTIGGFSPALRYFPFFGEDDDDDNAVQFNNLFPSLRKLWLQGWDTLQSLPHRLQHLTMLKDLSIWTFPNLTVLPEWLGNLASLEELEISWCENLTHLPSKEQMQRLTFLKELSISRCPRLKERCRRDGPDWPKISHIPNLDMRLT</sequence>
<dbReference type="Pfam" id="PF00931">
    <property type="entry name" value="NB-ARC"/>
    <property type="match status" value="1"/>
</dbReference>
<dbReference type="Pfam" id="PF25019">
    <property type="entry name" value="LRR_R13L1-DRL21"/>
    <property type="match status" value="1"/>
</dbReference>
<evidence type="ECO:0000259" key="10">
    <source>
        <dbReference type="Pfam" id="PF25019"/>
    </source>
</evidence>
<dbReference type="SUPFAM" id="SSF52540">
    <property type="entry name" value="P-loop containing nucleoside triphosphate hydrolases"/>
    <property type="match status" value="1"/>
</dbReference>
<dbReference type="Pfam" id="PF18052">
    <property type="entry name" value="Rx_N"/>
    <property type="match status" value="1"/>
</dbReference>
<dbReference type="FunFam" id="1.10.10.10:FF:000322">
    <property type="entry name" value="Probable disease resistance protein At1g63360"/>
    <property type="match status" value="1"/>
</dbReference>
<dbReference type="Proteomes" id="UP001417504">
    <property type="component" value="Unassembled WGS sequence"/>
</dbReference>
<dbReference type="SUPFAM" id="SSF52047">
    <property type="entry name" value="RNI-like"/>
    <property type="match status" value="1"/>
</dbReference>
<keyword evidence="3" id="KW-0547">Nucleotide-binding</keyword>
<dbReference type="InterPro" id="IPR042197">
    <property type="entry name" value="Apaf_helical"/>
</dbReference>
<proteinExistence type="predicted"/>
<feature type="domain" description="NB-ARC" evidence="6">
    <location>
        <begin position="175"/>
        <end position="349"/>
    </location>
</feature>
<dbReference type="InterPro" id="IPR038005">
    <property type="entry name" value="RX-like_CC"/>
</dbReference>
<name>A0AAP0JPX0_9MAGN</name>
<comment type="caution">
    <text evidence="11">The sequence shown here is derived from an EMBL/GenBank/DDBJ whole genome shotgun (WGS) entry which is preliminary data.</text>
</comment>
<feature type="domain" description="Disease resistance N-terminal" evidence="7">
    <location>
        <begin position="11"/>
        <end position="96"/>
    </location>
</feature>
<gene>
    <name evidence="11" type="ORF">Sjap_008413</name>
</gene>
<dbReference type="Pfam" id="PF23559">
    <property type="entry name" value="WHD_DRP"/>
    <property type="match status" value="1"/>
</dbReference>
<keyword evidence="1" id="KW-0433">Leucine-rich repeat</keyword>
<keyword evidence="2" id="KW-0677">Repeat</keyword>
<dbReference type="InterPro" id="IPR002182">
    <property type="entry name" value="NB-ARC"/>
</dbReference>
<dbReference type="InterPro" id="IPR027417">
    <property type="entry name" value="P-loop_NTPase"/>
</dbReference>
<dbReference type="GO" id="GO:0006952">
    <property type="term" value="P:defense response"/>
    <property type="evidence" value="ECO:0007669"/>
    <property type="project" value="UniProtKB-KW"/>
</dbReference>
<organism evidence="11 12">
    <name type="scientific">Stephania japonica</name>
    <dbReference type="NCBI Taxonomy" id="461633"/>
    <lineage>
        <taxon>Eukaryota</taxon>
        <taxon>Viridiplantae</taxon>
        <taxon>Streptophyta</taxon>
        <taxon>Embryophyta</taxon>
        <taxon>Tracheophyta</taxon>
        <taxon>Spermatophyta</taxon>
        <taxon>Magnoliopsida</taxon>
        <taxon>Ranunculales</taxon>
        <taxon>Menispermaceae</taxon>
        <taxon>Menispermoideae</taxon>
        <taxon>Cissampelideae</taxon>
        <taxon>Stephania</taxon>
    </lineage>
</organism>
<dbReference type="InterPro" id="IPR041118">
    <property type="entry name" value="Rx_N"/>
</dbReference>
<evidence type="ECO:0000256" key="1">
    <source>
        <dbReference type="ARBA" id="ARBA00022614"/>
    </source>
</evidence>
<dbReference type="PANTHER" id="PTHR36766:SF70">
    <property type="entry name" value="DISEASE RESISTANCE PROTEIN RGA4"/>
    <property type="match status" value="1"/>
</dbReference>
<dbReference type="SUPFAM" id="SSF52058">
    <property type="entry name" value="L domain-like"/>
    <property type="match status" value="1"/>
</dbReference>
<dbReference type="Gene3D" id="1.10.8.430">
    <property type="entry name" value="Helical domain of apoptotic protease-activating factors"/>
    <property type="match status" value="1"/>
</dbReference>
<feature type="domain" description="Disease resistance protein winged helix" evidence="9">
    <location>
        <begin position="436"/>
        <end position="509"/>
    </location>
</feature>
<dbReference type="CDD" id="cd14798">
    <property type="entry name" value="RX-CC_like"/>
    <property type="match status" value="1"/>
</dbReference>
<evidence type="ECO:0000313" key="12">
    <source>
        <dbReference type="Proteomes" id="UP001417504"/>
    </source>
</evidence>
<evidence type="ECO:0000256" key="3">
    <source>
        <dbReference type="ARBA" id="ARBA00022741"/>
    </source>
</evidence>
<accession>A0AAP0JPX0</accession>
<dbReference type="PANTHER" id="PTHR36766">
    <property type="entry name" value="PLANT BROAD-SPECTRUM MILDEW RESISTANCE PROTEIN RPW8"/>
    <property type="match status" value="1"/>
</dbReference>
<dbReference type="InterPro" id="IPR057135">
    <property type="entry name" value="At4g27190-like_LRR"/>
</dbReference>
<evidence type="ECO:0000256" key="4">
    <source>
        <dbReference type="ARBA" id="ARBA00022821"/>
    </source>
</evidence>
<dbReference type="EMBL" id="JBBNAE010000003">
    <property type="protein sequence ID" value="KAK9137819.1"/>
    <property type="molecule type" value="Genomic_DNA"/>
</dbReference>
<dbReference type="Gene3D" id="1.10.10.10">
    <property type="entry name" value="Winged helix-like DNA-binding domain superfamily/Winged helix DNA-binding domain"/>
    <property type="match status" value="1"/>
</dbReference>
<evidence type="ECO:0000259" key="7">
    <source>
        <dbReference type="Pfam" id="PF18052"/>
    </source>
</evidence>
<reference evidence="11 12" key="1">
    <citation type="submission" date="2024-01" db="EMBL/GenBank/DDBJ databases">
        <title>Genome assemblies of Stephania.</title>
        <authorList>
            <person name="Yang L."/>
        </authorList>
    </citation>
    <scope>NUCLEOTIDE SEQUENCE [LARGE SCALE GENOMIC DNA]</scope>
    <source>
        <strain evidence="11">QJT</strain>
        <tissue evidence="11">Leaf</tissue>
    </source>
</reference>
<dbReference type="PRINTS" id="PR00364">
    <property type="entry name" value="DISEASERSIST"/>
</dbReference>
<dbReference type="InterPro" id="IPR056789">
    <property type="entry name" value="LRR_R13L1-DRL21"/>
</dbReference>
<dbReference type="InterPro" id="IPR032675">
    <property type="entry name" value="LRR_dom_sf"/>
</dbReference>
<dbReference type="GO" id="GO:0051707">
    <property type="term" value="P:response to other organism"/>
    <property type="evidence" value="ECO:0007669"/>
    <property type="project" value="UniProtKB-ARBA"/>
</dbReference>
<dbReference type="GO" id="GO:0043531">
    <property type="term" value="F:ADP binding"/>
    <property type="evidence" value="ECO:0007669"/>
    <property type="project" value="InterPro"/>
</dbReference>
<evidence type="ECO:0000313" key="11">
    <source>
        <dbReference type="EMBL" id="KAK9137819.1"/>
    </source>
</evidence>
<keyword evidence="4" id="KW-0611">Plant defense</keyword>
<protein>
    <submittedName>
        <fullName evidence="11">Uncharacterized protein</fullName>
    </submittedName>
</protein>